<comment type="caution">
    <text evidence="1">The sequence shown here is derived from an EMBL/GenBank/DDBJ whole genome shotgun (WGS) entry which is preliminary data.</text>
</comment>
<dbReference type="Proteomes" id="UP000886998">
    <property type="component" value="Unassembled WGS sequence"/>
</dbReference>
<proteinExistence type="predicted"/>
<keyword evidence="2" id="KW-1185">Reference proteome</keyword>
<dbReference type="EMBL" id="BMAV01004951">
    <property type="protein sequence ID" value="GFY45656.1"/>
    <property type="molecule type" value="Genomic_DNA"/>
</dbReference>
<evidence type="ECO:0000313" key="1">
    <source>
        <dbReference type="EMBL" id="GFY45656.1"/>
    </source>
</evidence>
<dbReference type="AlphaFoldDB" id="A0A8X6X581"/>
<name>A0A8X6X581_9ARAC</name>
<reference evidence="1" key="1">
    <citation type="submission" date="2020-08" db="EMBL/GenBank/DDBJ databases">
        <title>Multicomponent nature underlies the extraordinary mechanical properties of spider dragline silk.</title>
        <authorList>
            <person name="Kono N."/>
            <person name="Nakamura H."/>
            <person name="Mori M."/>
            <person name="Yoshida Y."/>
            <person name="Ohtoshi R."/>
            <person name="Malay A.D."/>
            <person name="Moran D.A.P."/>
            <person name="Tomita M."/>
            <person name="Numata K."/>
            <person name="Arakawa K."/>
        </authorList>
    </citation>
    <scope>NUCLEOTIDE SEQUENCE</scope>
</reference>
<accession>A0A8X6X581</accession>
<organism evidence="1 2">
    <name type="scientific">Trichonephila inaurata madagascariensis</name>
    <dbReference type="NCBI Taxonomy" id="2747483"/>
    <lineage>
        <taxon>Eukaryota</taxon>
        <taxon>Metazoa</taxon>
        <taxon>Ecdysozoa</taxon>
        <taxon>Arthropoda</taxon>
        <taxon>Chelicerata</taxon>
        <taxon>Arachnida</taxon>
        <taxon>Araneae</taxon>
        <taxon>Araneomorphae</taxon>
        <taxon>Entelegynae</taxon>
        <taxon>Araneoidea</taxon>
        <taxon>Nephilidae</taxon>
        <taxon>Trichonephila</taxon>
        <taxon>Trichonephila inaurata</taxon>
    </lineage>
</organism>
<protein>
    <submittedName>
        <fullName evidence="1">Uncharacterized protein</fullName>
    </submittedName>
</protein>
<gene>
    <name evidence="1" type="ORF">TNIN_102321</name>
</gene>
<sequence length="84" mass="9294">MEQFLRKIFKKSKQGILDYTNIANFYSFFWPFLSLSWQEENPGTPPITIMVKAGLTILPTIGPITANILTATTGLITAITGGDE</sequence>
<evidence type="ECO:0000313" key="2">
    <source>
        <dbReference type="Proteomes" id="UP000886998"/>
    </source>
</evidence>